<evidence type="ECO:0000256" key="3">
    <source>
        <dbReference type="ARBA" id="ARBA00022723"/>
    </source>
</evidence>
<dbReference type="InterPro" id="IPR011011">
    <property type="entry name" value="Znf_FYVE_PHD"/>
</dbReference>
<dbReference type="WBParaSite" id="HPBE_0002608301-mRNA-1">
    <property type="protein sequence ID" value="HPBE_0002608301-mRNA-1"/>
    <property type="gene ID" value="HPBE_0002608301"/>
</dbReference>
<keyword evidence="3 7" id="KW-0479">Metal-binding</keyword>
<dbReference type="InterPro" id="IPR028651">
    <property type="entry name" value="ING_fam"/>
</dbReference>
<sequence>MASSIVCISGLWFCRDCKKKYGEAIPLRQPEQLKVIKVEVVDGEEQMSFPQNQNADHNIGMGNNTLNTKETGREVAVQRKLRAYGNDSDPDVIVLDDERIYCICDRVSYDPMTRCHARGCKTEWYHIRCMGLKEIPEAPWFCPTCQGKFAGRAIPMLKRGPNPELLKVIKEEVPSDNETAGEGGQMSASGDGSEHTPQHHDAASDKGIKDLSINHKPTMKDEDTKKLVTNPFIRQWLIRGRVGIQLPLESIVQVEDGRLYCICGRVSQELMVACHEEWLCPRCTAERGAGEEQEESRVRGIDTVANGRAPAAPVAYDPNKIIKQEMVSDDDV</sequence>
<feature type="binding site" evidence="7">
    <location>
        <position position="115"/>
    </location>
    <ligand>
        <name>Zn(2+)</name>
        <dbReference type="ChEBI" id="CHEBI:29105"/>
        <label>2</label>
    </ligand>
</feature>
<feature type="binding site" evidence="7">
    <location>
        <position position="126"/>
    </location>
    <ligand>
        <name>Zn(2+)</name>
        <dbReference type="ChEBI" id="CHEBI:29105"/>
        <label>1</label>
    </ligand>
</feature>
<accession>A0A183GTR3</accession>
<evidence type="ECO:0000256" key="7">
    <source>
        <dbReference type="PIRSR" id="PIRSR628651-51"/>
    </source>
</evidence>
<feature type="binding site" evidence="7">
    <location>
        <position position="102"/>
    </location>
    <ligand>
        <name>Zn(2+)</name>
        <dbReference type="ChEBI" id="CHEBI:29105"/>
        <label>1</label>
    </ligand>
</feature>
<accession>A0A3P8DV34</accession>
<protein>
    <submittedName>
        <fullName evidence="13">PHD-type domain-containing protein</fullName>
    </submittedName>
</protein>
<keyword evidence="4 8" id="KW-0863">Zinc-finger</keyword>
<feature type="binding site" evidence="7">
    <location>
        <position position="142"/>
    </location>
    <ligand>
        <name>Zn(2+)</name>
        <dbReference type="ChEBI" id="CHEBI:29105"/>
        <label>2</label>
    </ligand>
</feature>
<dbReference type="SMART" id="SM00249">
    <property type="entry name" value="PHD"/>
    <property type="match status" value="1"/>
</dbReference>
<dbReference type="InterPro" id="IPR019787">
    <property type="entry name" value="Znf_PHD-finger"/>
</dbReference>
<evidence type="ECO:0000313" key="11">
    <source>
        <dbReference type="EMBL" id="VDP55597.1"/>
    </source>
</evidence>
<reference evidence="13" key="2">
    <citation type="submission" date="2019-09" db="UniProtKB">
        <authorList>
            <consortium name="WormBaseParasite"/>
        </authorList>
    </citation>
    <scope>IDENTIFICATION</scope>
</reference>
<dbReference type="OrthoDB" id="5411773at2759"/>
<keyword evidence="12" id="KW-1185">Reference proteome</keyword>
<evidence type="ECO:0000256" key="5">
    <source>
        <dbReference type="ARBA" id="ARBA00022833"/>
    </source>
</evidence>
<evidence type="ECO:0000256" key="9">
    <source>
        <dbReference type="SAM" id="MobiDB-lite"/>
    </source>
</evidence>
<dbReference type="InterPro" id="IPR001965">
    <property type="entry name" value="Znf_PHD"/>
</dbReference>
<feature type="compositionally biased region" description="Basic and acidic residues" evidence="9">
    <location>
        <begin position="192"/>
        <end position="218"/>
    </location>
</feature>
<comment type="subcellular location">
    <subcellularLocation>
        <location evidence="1">Nucleus</location>
    </subcellularLocation>
</comment>
<feature type="domain" description="PHD-type" evidence="10">
    <location>
        <begin position="99"/>
        <end position="148"/>
    </location>
</feature>
<proteinExistence type="inferred from homology"/>
<feature type="binding site" evidence="7">
    <location>
        <position position="129"/>
    </location>
    <ligand>
        <name>Zn(2+)</name>
        <dbReference type="ChEBI" id="CHEBI:29105"/>
        <label>1</label>
    </ligand>
</feature>
<dbReference type="Proteomes" id="UP000050761">
    <property type="component" value="Unassembled WGS sequence"/>
</dbReference>
<keyword evidence="6" id="KW-0539">Nucleus</keyword>
<feature type="binding site" evidence="7">
    <location>
        <position position="104"/>
    </location>
    <ligand>
        <name>Zn(2+)</name>
        <dbReference type="ChEBI" id="CHEBI:29105"/>
        <label>1</label>
    </ligand>
</feature>
<gene>
    <name evidence="11" type="ORF">HPBE_LOCUS26082</name>
</gene>
<dbReference type="AlphaFoldDB" id="A0A183GTR3"/>
<evidence type="ECO:0000256" key="1">
    <source>
        <dbReference type="ARBA" id="ARBA00004123"/>
    </source>
</evidence>
<dbReference type="PANTHER" id="PTHR10333">
    <property type="entry name" value="INHIBITOR OF GROWTH PROTEIN"/>
    <property type="match status" value="1"/>
</dbReference>
<keyword evidence="5 7" id="KW-0862">Zinc</keyword>
<evidence type="ECO:0000256" key="8">
    <source>
        <dbReference type="PROSITE-ProRule" id="PRU00146"/>
    </source>
</evidence>
<evidence type="ECO:0000256" key="6">
    <source>
        <dbReference type="ARBA" id="ARBA00023242"/>
    </source>
</evidence>
<dbReference type="GO" id="GO:0008270">
    <property type="term" value="F:zinc ion binding"/>
    <property type="evidence" value="ECO:0007669"/>
    <property type="project" value="UniProtKB-KW"/>
</dbReference>
<feature type="binding site" evidence="7">
    <location>
        <position position="120"/>
    </location>
    <ligand>
        <name>Zn(2+)</name>
        <dbReference type="ChEBI" id="CHEBI:29105"/>
        <label>2</label>
    </ligand>
</feature>
<organism evidence="12 13">
    <name type="scientific">Heligmosomoides polygyrus</name>
    <name type="common">Parasitic roundworm</name>
    <dbReference type="NCBI Taxonomy" id="6339"/>
    <lineage>
        <taxon>Eukaryota</taxon>
        <taxon>Metazoa</taxon>
        <taxon>Ecdysozoa</taxon>
        <taxon>Nematoda</taxon>
        <taxon>Chromadorea</taxon>
        <taxon>Rhabditida</taxon>
        <taxon>Rhabditina</taxon>
        <taxon>Rhabditomorpha</taxon>
        <taxon>Strongyloidea</taxon>
        <taxon>Heligmosomidae</taxon>
        <taxon>Heligmosomoides</taxon>
    </lineage>
</organism>
<dbReference type="Gene3D" id="3.30.40.10">
    <property type="entry name" value="Zinc/RING finger domain, C3HC4 (zinc finger)"/>
    <property type="match status" value="1"/>
</dbReference>
<dbReference type="SUPFAM" id="SSF57903">
    <property type="entry name" value="FYVE/PHD zinc finger"/>
    <property type="match status" value="2"/>
</dbReference>
<feature type="binding site" evidence="7">
    <location>
        <position position="145"/>
    </location>
    <ligand>
        <name>Zn(2+)</name>
        <dbReference type="ChEBI" id="CHEBI:29105"/>
        <label>2</label>
    </ligand>
</feature>
<name>A0A183GTR3_HELPZ</name>
<evidence type="ECO:0000313" key="12">
    <source>
        <dbReference type="Proteomes" id="UP000050761"/>
    </source>
</evidence>
<evidence type="ECO:0000259" key="10">
    <source>
        <dbReference type="PROSITE" id="PS50016"/>
    </source>
</evidence>
<dbReference type="GO" id="GO:0005634">
    <property type="term" value="C:nucleus"/>
    <property type="evidence" value="ECO:0007669"/>
    <property type="project" value="UniProtKB-SubCell"/>
</dbReference>
<comment type="similarity">
    <text evidence="2">Belongs to the ING family.</text>
</comment>
<dbReference type="PROSITE" id="PS50016">
    <property type="entry name" value="ZF_PHD_2"/>
    <property type="match status" value="1"/>
</dbReference>
<dbReference type="EMBL" id="UZAH01039166">
    <property type="protein sequence ID" value="VDP55597.1"/>
    <property type="molecule type" value="Genomic_DNA"/>
</dbReference>
<feature type="region of interest" description="Disordered" evidence="9">
    <location>
        <begin position="174"/>
        <end position="218"/>
    </location>
</feature>
<reference evidence="11 12" key="1">
    <citation type="submission" date="2018-11" db="EMBL/GenBank/DDBJ databases">
        <authorList>
            <consortium name="Pathogen Informatics"/>
        </authorList>
    </citation>
    <scope>NUCLEOTIDE SEQUENCE [LARGE SCALE GENOMIC DNA]</scope>
</reference>
<evidence type="ECO:0000256" key="2">
    <source>
        <dbReference type="ARBA" id="ARBA00010210"/>
    </source>
</evidence>
<evidence type="ECO:0000256" key="4">
    <source>
        <dbReference type="ARBA" id="ARBA00022771"/>
    </source>
</evidence>
<evidence type="ECO:0000313" key="13">
    <source>
        <dbReference type="WBParaSite" id="HPBE_0002608301-mRNA-1"/>
    </source>
</evidence>
<dbReference type="InterPro" id="IPR013083">
    <property type="entry name" value="Znf_RING/FYVE/PHD"/>
</dbReference>